<dbReference type="PANTHER" id="PTHR23427:SF2">
    <property type="entry name" value="SURFEIT LOCUS PROTEIN 1"/>
    <property type="match status" value="1"/>
</dbReference>
<dbReference type="InterPro" id="IPR002994">
    <property type="entry name" value="Surf1/Shy1"/>
</dbReference>
<sequence>MNSKSKTKMIFTASGSMVPPLRGWGKLWLGIALTVAVFILLVKLGLWQWARGEEKQLLESRLADYQQMAPVSLKQALATYAPEQITGVRVKVIFEPDTTRTFLLDNQTMDGQVGYLAYQLGRTVDGDWLLVELGFVAAGLQRSMLPQVEWLHQVQSLTGRLYTRSANPLSSKLLIEADTPHRIQNLNLTELSRWLGEPVVAAVLQPQQSAWPYAQPWQPLAMSSHKHFGYALQWFTMAAVLAMISLILLKKYRRRARDMRLSSADKTKQSPDAKHQTKQPNSQ</sequence>
<keyword evidence="3 6" id="KW-0812">Transmembrane</keyword>
<reference evidence="8" key="1">
    <citation type="submission" date="2021-06" db="EMBL/GenBank/DDBJ databases">
        <title>Vibrio nov. sp., novel gut bacterium isolated from Yellow Sea oyster.</title>
        <authorList>
            <person name="Muhammad N."/>
            <person name="Nguyen T.H."/>
            <person name="Lee Y.-J."/>
            <person name="Ko J."/>
            <person name="Kim S.-G."/>
        </authorList>
    </citation>
    <scope>NUCLEOTIDE SEQUENCE</scope>
    <source>
        <strain evidence="8">OG9-811</strain>
    </source>
</reference>
<evidence type="ECO:0000256" key="1">
    <source>
        <dbReference type="ARBA" id="ARBA00004370"/>
    </source>
</evidence>
<dbReference type="CDD" id="cd06662">
    <property type="entry name" value="SURF1"/>
    <property type="match status" value="1"/>
</dbReference>
<evidence type="ECO:0000256" key="6">
    <source>
        <dbReference type="RuleBase" id="RU363076"/>
    </source>
</evidence>
<dbReference type="GO" id="GO:0005886">
    <property type="term" value="C:plasma membrane"/>
    <property type="evidence" value="ECO:0007669"/>
    <property type="project" value="UniProtKB-SubCell"/>
</dbReference>
<keyword evidence="6" id="KW-1003">Cell membrane</keyword>
<dbReference type="PROSITE" id="PS50895">
    <property type="entry name" value="SURF1"/>
    <property type="match status" value="1"/>
</dbReference>
<organism evidence="8 9">
    <name type="scientific">Vibrio ostreae</name>
    <dbReference type="NCBI Taxonomy" id="2841925"/>
    <lineage>
        <taxon>Bacteria</taxon>
        <taxon>Pseudomonadati</taxon>
        <taxon>Pseudomonadota</taxon>
        <taxon>Gammaproteobacteria</taxon>
        <taxon>Vibrionales</taxon>
        <taxon>Vibrionaceae</taxon>
        <taxon>Vibrio</taxon>
    </lineage>
</organism>
<feature type="transmembrane region" description="Helical" evidence="6">
    <location>
        <begin position="228"/>
        <end position="249"/>
    </location>
</feature>
<protein>
    <recommendedName>
        <fullName evidence="6">SURF1-like protein</fullName>
    </recommendedName>
</protein>
<dbReference type="Proteomes" id="UP000694232">
    <property type="component" value="Chromosome 2"/>
</dbReference>
<comment type="subcellular location">
    <subcellularLocation>
        <location evidence="6">Cell membrane</location>
        <topology evidence="6">Multi-pass membrane protein</topology>
    </subcellularLocation>
    <subcellularLocation>
        <location evidence="1">Membrane</location>
    </subcellularLocation>
</comment>
<dbReference type="PANTHER" id="PTHR23427">
    <property type="entry name" value="SURFEIT LOCUS PROTEIN"/>
    <property type="match status" value="1"/>
</dbReference>
<feature type="region of interest" description="Disordered" evidence="7">
    <location>
        <begin position="260"/>
        <end position="283"/>
    </location>
</feature>
<gene>
    <name evidence="8" type="ORF">KNV97_03965</name>
</gene>
<keyword evidence="9" id="KW-1185">Reference proteome</keyword>
<keyword evidence="5 6" id="KW-0472">Membrane</keyword>
<evidence type="ECO:0000256" key="3">
    <source>
        <dbReference type="ARBA" id="ARBA00022692"/>
    </source>
</evidence>
<keyword evidence="4 6" id="KW-1133">Transmembrane helix</keyword>
<accession>A0A975YMK8</accession>
<dbReference type="KEGG" id="vos:KNV97_03965"/>
<comment type="similarity">
    <text evidence="2 6">Belongs to the SURF1 family.</text>
</comment>
<evidence type="ECO:0000313" key="8">
    <source>
        <dbReference type="EMBL" id="QXO16545.1"/>
    </source>
</evidence>
<feature type="transmembrane region" description="Helical" evidence="6">
    <location>
        <begin position="27"/>
        <end position="50"/>
    </location>
</feature>
<feature type="compositionally biased region" description="Basic and acidic residues" evidence="7">
    <location>
        <begin position="260"/>
        <end position="275"/>
    </location>
</feature>
<evidence type="ECO:0000256" key="5">
    <source>
        <dbReference type="ARBA" id="ARBA00023136"/>
    </source>
</evidence>
<name>A0A975YMK8_9VIBR</name>
<dbReference type="Pfam" id="PF02104">
    <property type="entry name" value="SURF1"/>
    <property type="match status" value="1"/>
</dbReference>
<evidence type="ECO:0000313" key="9">
    <source>
        <dbReference type="Proteomes" id="UP000694232"/>
    </source>
</evidence>
<dbReference type="EMBL" id="CP076642">
    <property type="protein sequence ID" value="QXO16545.1"/>
    <property type="molecule type" value="Genomic_DNA"/>
</dbReference>
<proteinExistence type="inferred from homology"/>
<evidence type="ECO:0000256" key="4">
    <source>
        <dbReference type="ARBA" id="ARBA00022989"/>
    </source>
</evidence>
<dbReference type="InterPro" id="IPR045214">
    <property type="entry name" value="Surf1/Surf4"/>
</dbReference>
<evidence type="ECO:0000256" key="7">
    <source>
        <dbReference type="SAM" id="MobiDB-lite"/>
    </source>
</evidence>
<dbReference type="AlphaFoldDB" id="A0A975YMK8"/>
<evidence type="ECO:0000256" key="2">
    <source>
        <dbReference type="ARBA" id="ARBA00007165"/>
    </source>
</evidence>